<dbReference type="EMBL" id="BQNB010010103">
    <property type="protein sequence ID" value="GJS72775.1"/>
    <property type="molecule type" value="Genomic_DNA"/>
</dbReference>
<reference evidence="1" key="2">
    <citation type="submission" date="2022-01" db="EMBL/GenBank/DDBJ databases">
        <authorList>
            <person name="Yamashiro T."/>
            <person name="Shiraishi A."/>
            <person name="Satake H."/>
            <person name="Nakayama K."/>
        </authorList>
    </citation>
    <scope>NUCLEOTIDE SEQUENCE</scope>
</reference>
<keyword evidence="2" id="KW-1185">Reference proteome</keyword>
<gene>
    <name evidence="1" type="ORF">Tco_0705616</name>
</gene>
<reference evidence="1" key="1">
    <citation type="journal article" date="2022" name="Int. J. Mol. Sci.">
        <title>Draft Genome of Tanacetum Coccineum: Genomic Comparison of Closely Related Tanacetum-Family Plants.</title>
        <authorList>
            <person name="Yamashiro T."/>
            <person name="Shiraishi A."/>
            <person name="Nakayama K."/>
            <person name="Satake H."/>
        </authorList>
    </citation>
    <scope>NUCLEOTIDE SEQUENCE</scope>
</reference>
<proteinExistence type="predicted"/>
<accession>A0ABQ4Y725</accession>
<evidence type="ECO:0000313" key="1">
    <source>
        <dbReference type="EMBL" id="GJS72775.1"/>
    </source>
</evidence>
<name>A0ABQ4Y725_9ASTR</name>
<organism evidence="1 2">
    <name type="scientific">Tanacetum coccineum</name>
    <dbReference type="NCBI Taxonomy" id="301880"/>
    <lineage>
        <taxon>Eukaryota</taxon>
        <taxon>Viridiplantae</taxon>
        <taxon>Streptophyta</taxon>
        <taxon>Embryophyta</taxon>
        <taxon>Tracheophyta</taxon>
        <taxon>Spermatophyta</taxon>
        <taxon>Magnoliopsida</taxon>
        <taxon>eudicotyledons</taxon>
        <taxon>Gunneridae</taxon>
        <taxon>Pentapetalae</taxon>
        <taxon>asterids</taxon>
        <taxon>campanulids</taxon>
        <taxon>Asterales</taxon>
        <taxon>Asteraceae</taxon>
        <taxon>Asteroideae</taxon>
        <taxon>Anthemideae</taxon>
        <taxon>Anthemidinae</taxon>
        <taxon>Tanacetum</taxon>
    </lineage>
</organism>
<dbReference type="Proteomes" id="UP001151760">
    <property type="component" value="Unassembled WGS sequence"/>
</dbReference>
<protein>
    <submittedName>
        <fullName evidence="1">Uncharacterized protein</fullName>
    </submittedName>
</protein>
<sequence length="212" mass="23466">MSTSTHPIIVLSDSNVEDVFSSTNTPEYTPASPDYSPAYNTLCFQVIDDVNKSAMYLLYCTCLLEVVNVRFSHGEGGSGFEEWGSSIRQCPVISRTIRIDDGDDEMDIEEDEDEIWISEALMAPSARRLEPFEMMESVATPPPHCISDDGLGFTFTEAITCYQHGLILRFAAICYIFPTSITTISMVFITTTDSFPLSTTSLLLTSTPHSPI</sequence>
<evidence type="ECO:0000313" key="2">
    <source>
        <dbReference type="Proteomes" id="UP001151760"/>
    </source>
</evidence>
<comment type="caution">
    <text evidence="1">The sequence shown here is derived from an EMBL/GenBank/DDBJ whole genome shotgun (WGS) entry which is preliminary data.</text>
</comment>